<dbReference type="eggNOG" id="COG3505">
    <property type="taxonomic scope" value="Bacteria"/>
</dbReference>
<dbReference type="HOGENOM" id="CLU_3103980_0_0_14"/>
<dbReference type="InterPro" id="IPR027417">
    <property type="entry name" value="P-loop_NTPase"/>
</dbReference>
<accession>R4U153</accession>
<dbReference type="KEGG" id="scr:SCHRY_v1c04730"/>
<evidence type="ECO:0000313" key="3">
    <source>
        <dbReference type="Proteomes" id="UP000013964"/>
    </source>
</evidence>
<proteinExistence type="predicted"/>
<evidence type="ECO:0000313" key="2">
    <source>
        <dbReference type="EMBL" id="AGM25052.1"/>
    </source>
</evidence>
<feature type="domain" description="TraD/TraG TraM recognition site" evidence="1">
    <location>
        <begin position="2"/>
        <end position="50"/>
    </location>
</feature>
<dbReference type="EMBL" id="CP005077">
    <property type="protein sequence ID" value="AGM25052.1"/>
    <property type="molecule type" value="Genomic_DNA"/>
</dbReference>
<dbReference type="InterPro" id="IPR032689">
    <property type="entry name" value="TraG-D_C"/>
</dbReference>
<keyword evidence="3" id="KW-1185">Reference proteome</keyword>
<protein>
    <submittedName>
        <fullName evidence="2">Putative TraG family protein</fullName>
    </submittedName>
</protein>
<dbReference type="STRING" id="1276227.SCHRY_v1c04730"/>
<dbReference type="AlphaFoldDB" id="R4U153"/>
<organism evidence="2 3">
    <name type="scientific">Spiroplasma chrysopicola DF-1</name>
    <dbReference type="NCBI Taxonomy" id="1276227"/>
    <lineage>
        <taxon>Bacteria</taxon>
        <taxon>Bacillati</taxon>
        <taxon>Mycoplasmatota</taxon>
        <taxon>Mollicutes</taxon>
        <taxon>Entomoplasmatales</taxon>
        <taxon>Spiroplasmataceae</taxon>
        <taxon>Spiroplasma</taxon>
    </lineage>
</organism>
<name>R4U153_9MOLU</name>
<sequence>MIPNFQGFVTVARSRDMFFLLILQDFLQLDQTYGQENRGIIHYNCNLSIYI</sequence>
<dbReference type="Proteomes" id="UP000013964">
    <property type="component" value="Chromosome"/>
</dbReference>
<dbReference type="Gene3D" id="3.40.50.300">
    <property type="entry name" value="P-loop containing nucleotide triphosphate hydrolases"/>
    <property type="match status" value="1"/>
</dbReference>
<dbReference type="PATRIC" id="fig|1276227.3.peg.474"/>
<evidence type="ECO:0000259" key="1">
    <source>
        <dbReference type="Pfam" id="PF12696"/>
    </source>
</evidence>
<reference evidence="2 3" key="1">
    <citation type="journal article" date="2013" name="Genome Biol. Evol.">
        <title>Complete genomes of two dipteran-associated spiroplasmas provided insights into the origin, dynamics, and impacts of viral invasion in spiroplasma.</title>
        <authorList>
            <person name="Ku C."/>
            <person name="Lo W.S."/>
            <person name="Chen L.L."/>
            <person name="Kuo C.H."/>
        </authorList>
    </citation>
    <scope>NUCLEOTIDE SEQUENCE [LARGE SCALE GENOMIC DNA]</scope>
    <source>
        <strain evidence="2 3">DF-1</strain>
    </source>
</reference>
<dbReference type="Pfam" id="PF12696">
    <property type="entry name" value="TraG-D_C"/>
    <property type="match status" value="1"/>
</dbReference>
<gene>
    <name evidence="2" type="ORF">SCHRY_v1c04730</name>
</gene>